<evidence type="ECO:0000256" key="21">
    <source>
        <dbReference type="SAM" id="MobiDB-lite"/>
    </source>
</evidence>
<feature type="chain" id="PRO_5004592202" description="Tyrosine-protein kinase receptor" evidence="23">
    <location>
        <begin position="25"/>
        <end position="1477"/>
    </location>
</feature>
<dbReference type="Gene3D" id="2.10.220.10">
    <property type="entry name" value="Hormone Receptor, Insulin-like Growth Factor Receptor 1, Chain A, domain 2"/>
    <property type="match status" value="1"/>
</dbReference>
<keyword evidence="17" id="KW-0464">Manganese</keyword>
<dbReference type="CDD" id="cd00064">
    <property type="entry name" value="FU"/>
    <property type="match status" value="1"/>
</dbReference>
<reference evidence="26" key="1">
    <citation type="journal article" date="2013" name="Genome Biol. Evol.">
        <title>Punctuated emergences of genetic and phenotypic innovations in eumetazoan, bilaterian, euteleostome, and hominidae ancestors.</title>
        <authorList>
            <person name="Wenger Y."/>
            <person name="Galliot B."/>
        </authorList>
    </citation>
    <scope>NUCLEOTIDE SEQUENCE</scope>
    <source>
        <tissue evidence="26">Whole animals</tissue>
    </source>
</reference>
<dbReference type="PRINTS" id="PR00109">
    <property type="entry name" value="TYRKINASE"/>
</dbReference>
<evidence type="ECO:0000256" key="19">
    <source>
        <dbReference type="PROSITE-ProRule" id="PRU10141"/>
    </source>
</evidence>
<evidence type="ECO:0000256" key="16">
    <source>
        <dbReference type="ARBA" id="ARBA00023180"/>
    </source>
</evidence>
<proteinExistence type="evidence at transcript level"/>
<dbReference type="GO" id="GO:0043235">
    <property type="term" value="C:receptor complex"/>
    <property type="evidence" value="ECO:0007669"/>
    <property type="project" value="TreeGrafter"/>
</dbReference>
<keyword evidence="6" id="KW-0479">Metal-binding</keyword>
<feature type="domain" description="Fibronectin type-III" evidence="25">
    <location>
        <begin position="880"/>
        <end position="971"/>
    </location>
</feature>
<dbReference type="InterPro" id="IPR036941">
    <property type="entry name" value="Rcpt_L-dom_sf"/>
</dbReference>
<keyword evidence="4" id="KW-0808">Transferase</keyword>
<dbReference type="GO" id="GO:0004714">
    <property type="term" value="F:transmembrane receptor protein tyrosine kinase activity"/>
    <property type="evidence" value="ECO:0007669"/>
    <property type="project" value="UniProtKB-EC"/>
</dbReference>
<protein>
    <recommendedName>
        <fullName evidence="20">Tyrosine-protein kinase receptor</fullName>
        <ecNumber evidence="20">2.7.10.1</ecNumber>
    </recommendedName>
</protein>
<evidence type="ECO:0000256" key="15">
    <source>
        <dbReference type="ARBA" id="ARBA00023170"/>
    </source>
</evidence>
<dbReference type="PROSITE" id="PS00239">
    <property type="entry name" value="RECEPTOR_TYR_KIN_II"/>
    <property type="match status" value="1"/>
</dbReference>
<dbReference type="CDD" id="cd05032">
    <property type="entry name" value="PTKc_InsR_like"/>
    <property type="match status" value="1"/>
</dbReference>
<dbReference type="FunFam" id="1.10.510.10:FF:001227">
    <property type="entry name" value="Tyrosine-protein kinase receptor"/>
    <property type="match status" value="1"/>
</dbReference>
<dbReference type="SMART" id="SM00261">
    <property type="entry name" value="FU"/>
    <property type="match status" value="1"/>
</dbReference>
<dbReference type="PANTHER" id="PTHR24416:SF525">
    <property type="entry name" value="INSULIN-LIKE RECEPTOR"/>
    <property type="match status" value="1"/>
</dbReference>
<dbReference type="InterPro" id="IPR003961">
    <property type="entry name" value="FN3_dom"/>
</dbReference>
<comment type="cofactor">
    <cofactor evidence="1">
        <name>Mn(2+)</name>
        <dbReference type="ChEBI" id="CHEBI:29035"/>
    </cofactor>
</comment>
<sequence length="1477" mass="168245">MMQNVQSFLFLFLLIVLNFHVVLSAVCIGQRATTTIWLNQNGDCQDVGFCQYLQNCTCWHGNLVVKSTKYYDEENFKPYFPKLREITGYLLISLCTLKFFHLFPGLTVIRGGDLILNYALVIYYNEIKEVYFPSLTTILNGGVHIGRNHRLCYVNTIRWKSIIKDIHQTGQYGIYLESNKLNCDLGCLKGHCHPAPGHDGDPKAQYCWGPGPKKQQNKAQCQRFCNTQCGPEGCLDGSDHICCHHECLGGCSAINSTNTCHACRKYRIKSTGQCVSKCPRKQYLVDKFLCQESCPYWSINSTEYHHYLWQGECVTKCPVNYISNNQTKKCEKCKSGMKCNTVCKFQDVMADGTLYNGALIRVPSDISKKGLVGCSVFEGSLTFQLQEGTGKAEDSLNELKSLKVLKGHLKIQKSSLKSLNFLSSLEVIETPQNALLHNKYVMAVYENSQLSELWPGNESIIVSDGGIFFQYNPRLCPLHIRNLQDRIHYKNGSKVTGEVSLQNNGHKVLCDTQMLVMHVEEFIPPDLNMETDMTAIECNSFKCVKVTWNFTMTSAYNNILFYAIYFKELQSNQEAVVQLDNECQNNDDWNVITVDIPKIESLEQSLFLQSKIISKLTPYTRYAFYIKEIVSKGEERSSHIHYINISQDLPSEPLGVEASFLSENKILLKWRAPSKPNGIITAFKIYYNKPDYSFWEEQKVLDWCSRDANRDKNAKDVAGYPVNKENYNQYCNISCVCDEEKENSKAIKADREAHNFNVEFQTELMRVLFTKNKFSYRNKNKSPPKIDFSKNVSLILSNKILTSTSTTVTQAKIEIIEEPKVTVNGNIFSYVISGLDYFEDYELKVCGCTVVGCRRPSSTINLDCGIVQARTGVNLTADNLDSKMVRVQVQLDSYNISWIAPQKPNAVILKYEISIRYALDKDALVICRPGYLPTYIIRKSRFGNYVAKIRAISPAGNGSWTEEIHFKVAELSVTKNNNQLIIGIISAVSAVIVALLVFILLYMFLHRKLEKDVQGVLYASVNPEYMNSKEVYIPDEWELNREKIELIRELGQGSFGMVFEGIAHGIGDHAELRVAVKTTNENASIHDRIQILQEASIMKAFNCNHVVKLIGVVSQGQPTFVVMELMGRGDLKSYLKERRPDDGGIPLMRQEIYQMVAEIADGMAYLAARKFVHCDLAARNCMVASDFTVKIGDFGMARDIYERNYYRKDGKSLLPIRWMAPESLKDGIFSTASDVWSFGVVLWEICTLASQPYQGKTNEQVLNFVLSNGHLDYPEGCDYQLREFMSLCWHRDPKMRPSFLEIVHVLENEVDDDFVMVSFYHEMKRKALEDIYMKSESYIKSDAYTMSDGYTKGDGNMQNMLNRSQNRKSAIEKSKERLSISSLDSGTYVEKYDANDTPEEIPKKKKRPRSKRNSAVDSNACETKPMLRVESLYDNHDAFSENMQYGDTPVGKSDLMHPETNRELRLSEIFYGKPIPV</sequence>
<evidence type="ECO:0000256" key="14">
    <source>
        <dbReference type="ARBA" id="ARBA00023137"/>
    </source>
</evidence>
<dbReference type="InterPro" id="IPR001245">
    <property type="entry name" value="Ser-Thr/Tyr_kinase_cat_dom"/>
</dbReference>
<dbReference type="InterPro" id="IPR008266">
    <property type="entry name" value="Tyr_kinase_AS"/>
</dbReference>
<keyword evidence="16" id="KW-0325">Glycoprotein</keyword>
<keyword evidence="15 20" id="KW-0675">Receptor</keyword>
<dbReference type="Gene3D" id="3.80.20.20">
    <property type="entry name" value="Receptor L-domain"/>
    <property type="match status" value="2"/>
</dbReference>
<feature type="domain" description="Protein kinase" evidence="24">
    <location>
        <begin position="1044"/>
        <end position="1315"/>
    </location>
</feature>
<keyword evidence="14" id="KW-0829">Tyrosine-protein kinase</keyword>
<comment type="similarity">
    <text evidence="20">Belongs to the protein kinase superfamily. Tyr protein kinase family. Insulin receptor subfamily.</text>
</comment>
<evidence type="ECO:0000256" key="12">
    <source>
        <dbReference type="ARBA" id="ARBA00022989"/>
    </source>
</evidence>
<evidence type="ECO:0000259" key="25">
    <source>
        <dbReference type="PROSITE" id="PS50853"/>
    </source>
</evidence>
<dbReference type="Gene3D" id="3.30.200.20">
    <property type="entry name" value="Phosphorylase Kinase, domain 1"/>
    <property type="match status" value="1"/>
</dbReference>
<dbReference type="PROSITE" id="PS00109">
    <property type="entry name" value="PROTEIN_KINASE_TYR"/>
    <property type="match status" value="1"/>
</dbReference>
<dbReference type="SMART" id="SM00060">
    <property type="entry name" value="FN3"/>
    <property type="match status" value="3"/>
</dbReference>
<evidence type="ECO:0000256" key="17">
    <source>
        <dbReference type="ARBA" id="ARBA00023211"/>
    </source>
</evidence>
<dbReference type="EMBL" id="HAAD01005266">
    <property type="protein sequence ID" value="CDG71498.1"/>
    <property type="molecule type" value="mRNA"/>
</dbReference>
<dbReference type="GO" id="GO:0005524">
    <property type="term" value="F:ATP binding"/>
    <property type="evidence" value="ECO:0007669"/>
    <property type="project" value="UniProtKB-UniRule"/>
</dbReference>
<dbReference type="InterPro" id="IPR000719">
    <property type="entry name" value="Prot_kinase_dom"/>
</dbReference>
<gene>
    <name evidence="26" type="primary">INSR</name>
</gene>
<dbReference type="OrthoDB" id="5809444at2759"/>
<evidence type="ECO:0000256" key="7">
    <source>
        <dbReference type="ARBA" id="ARBA00022729"/>
    </source>
</evidence>
<feature type="transmembrane region" description="Helical" evidence="22">
    <location>
        <begin position="980"/>
        <end position="1005"/>
    </location>
</feature>
<dbReference type="Pfam" id="PF01030">
    <property type="entry name" value="Recep_L_domain"/>
    <property type="match status" value="2"/>
</dbReference>
<dbReference type="GO" id="GO:0007169">
    <property type="term" value="P:cell surface receptor protein tyrosine kinase signaling pathway"/>
    <property type="evidence" value="ECO:0007669"/>
    <property type="project" value="InterPro"/>
</dbReference>
<dbReference type="Pfam" id="PF07714">
    <property type="entry name" value="PK_Tyr_Ser-Thr"/>
    <property type="match status" value="1"/>
</dbReference>
<evidence type="ECO:0000256" key="6">
    <source>
        <dbReference type="ARBA" id="ARBA00022723"/>
    </source>
</evidence>
<evidence type="ECO:0000256" key="23">
    <source>
        <dbReference type="SAM" id="SignalP"/>
    </source>
</evidence>
<name>T2MGU8_HYDVU</name>
<dbReference type="SUPFAM" id="SSF49265">
    <property type="entry name" value="Fibronectin type III"/>
    <property type="match status" value="2"/>
</dbReference>
<keyword evidence="3 20" id="KW-0597">Phosphoprotein</keyword>
<dbReference type="GO" id="GO:0005886">
    <property type="term" value="C:plasma membrane"/>
    <property type="evidence" value="ECO:0007669"/>
    <property type="project" value="TreeGrafter"/>
</dbReference>
<dbReference type="PROSITE" id="PS50011">
    <property type="entry name" value="PROTEIN_KINASE_DOM"/>
    <property type="match status" value="1"/>
</dbReference>
<organism evidence="26">
    <name type="scientific">Hydra vulgaris</name>
    <name type="common">Hydra</name>
    <name type="synonym">Hydra attenuata</name>
    <dbReference type="NCBI Taxonomy" id="6087"/>
    <lineage>
        <taxon>Eukaryota</taxon>
        <taxon>Metazoa</taxon>
        <taxon>Cnidaria</taxon>
        <taxon>Hydrozoa</taxon>
        <taxon>Hydroidolina</taxon>
        <taxon>Anthoathecata</taxon>
        <taxon>Aplanulata</taxon>
        <taxon>Hydridae</taxon>
        <taxon>Hydra</taxon>
    </lineage>
</organism>
<evidence type="ECO:0000256" key="4">
    <source>
        <dbReference type="ARBA" id="ARBA00022679"/>
    </source>
</evidence>
<evidence type="ECO:0000256" key="13">
    <source>
        <dbReference type="ARBA" id="ARBA00023136"/>
    </source>
</evidence>
<evidence type="ECO:0000256" key="3">
    <source>
        <dbReference type="ARBA" id="ARBA00022553"/>
    </source>
</evidence>
<keyword evidence="10" id="KW-0418">Kinase</keyword>
<dbReference type="SUPFAM" id="SSF56112">
    <property type="entry name" value="Protein kinase-like (PK-like)"/>
    <property type="match status" value="1"/>
</dbReference>
<dbReference type="PROSITE" id="PS50853">
    <property type="entry name" value="FN3"/>
    <property type="match status" value="1"/>
</dbReference>
<dbReference type="CDD" id="cd00063">
    <property type="entry name" value="FN3"/>
    <property type="match status" value="2"/>
</dbReference>
<evidence type="ECO:0000256" key="2">
    <source>
        <dbReference type="ARBA" id="ARBA00004479"/>
    </source>
</evidence>
<dbReference type="InterPro" id="IPR006212">
    <property type="entry name" value="Furin_repeat"/>
</dbReference>
<keyword evidence="12 22" id="KW-1133">Transmembrane helix</keyword>
<dbReference type="Gene3D" id="2.60.40.10">
    <property type="entry name" value="Immunoglobulins"/>
    <property type="match status" value="3"/>
</dbReference>
<evidence type="ECO:0000256" key="18">
    <source>
        <dbReference type="ARBA" id="ARBA00051243"/>
    </source>
</evidence>
<dbReference type="Gene3D" id="1.10.510.10">
    <property type="entry name" value="Transferase(Phosphotransferase) domain 1"/>
    <property type="match status" value="1"/>
</dbReference>
<dbReference type="SUPFAM" id="SSF57184">
    <property type="entry name" value="Growth factor receptor domain"/>
    <property type="match status" value="1"/>
</dbReference>
<dbReference type="InterPro" id="IPR036116">
    <property type="entry name" value="FN3_sf"/>
</dbReference>
<dbReference type="SUPFAM" id="SSF52058">
    <property type="entry name" value="L domain-like"/>
    <property type="match status" value="2"/>
</dbReference>
<dbReference type="InterPro" id="IPR013783">
    <property type="entry name" value="Ig-like_fold"/>
</dbReference>
<evidence type="ECO:0000256" key="9">
    <source>
        <dbReference type="ARBA" id="ARBA00022741"/>
    </source>
</evidence>
<evidence type="ECO:0000256" key="8">
    <source>
        <dbReference type="ARBA" id="ARBA00022737"/>
    </source>
</evidence>
<keyword evidence="13 22" id="KW-0472">Membrane</keyword>
<dbReference type="InterPro" id="IPR002011">
    <property type="entry name" value="Tyr_kinase_rcpt_2_CS"/>
</dbReference>
<dbReference type="InterPro" id="IPR011009">
    <property type="entry name" value="Kinase-like_dom_sf"/>
</dbReference>
<evidence type="ECO:0000256" key="20">
    <source>
        <dbReference type="RuleBase" id="RU000312"/>
    </source>
</evidence>
<keyword evidence="11 19" id="KW-0067">ATP-binding</keyword>
<dbReference type="InterPro" id="IPR009030">
    <property type="entry name" value="Growth_fac_rcpt_cys_sf"/>
</dbReference>
<accession>T2MGU8</accession>
<comment type="catalytic activity">
    <reaction evidence="18 20">
        <text>L-tyrosyl-[protein] + ATP = O-phospho-L-tyrosyl-[protein] + ADP + H(+)</text>
        <dbReference type="Rhea" id="RHEA:10596"/>
        <dbReference type="Rhea" id="RHEA-COMP:10136"/>
        <dbReference type="Rhea" id="RHEA-COMP:20101"/>
        <dbReference type="ChEBI" id="CHEBI:15378"/>
        <dbReference type="ChEBI" id="CHEBI:30616"/>
        <dbReference type="ChEBI" id="CHEBI:46858"/>
        <dbReference type="ChEBI" id="CHEBI:61978"/>
        <dbReference type="ChEBI" id="CHEBI:456216"/>
        <dbReference type="EC" id="2.7.10.1"/>
    </reaction>
</comment>
<keyword evidence="5 20" id="KW-0812">Transmembrane</keyword>
<evidence type="ECO:0000256" key="11">
    <source>
        <dbReference type="ARBA" id="ARBA00022840"/>
    </source>
</evidence>
<dbReference type="GO" id="GO:0046872">
    <property type="term" value="F:metal ion binding"/>
    <property type="evidence" value="ECO:0007669"/>
    <property type="project" value="UniProtKB-KW"/>
</dbReference>
<dbReference type="InterPro" id="IPR050122">
    <property type="entry name" value="RTK"/>
</dbReference>
<feature type="binding site" evidence="19">
    <location>
        <position position="1077"/>
    </location>
    <ligand>
        <name>ATP</name>
        <dbReference type="ChEBI" id="CHEBI:30616"/>
    </ligand>
</feature>
<keyword evidence="8" id="KW-0677">Repeat</keyword>
<dbReference type="InterPro" id="IPR017441">
    <property type="entry name" value="Protein_kinase_ATP_BS"/>
</dbReference>
<evidence type="ECO:0000256" key="22">
    <source>
        <dbReference type="SAM" id="Phobius"/>
    </source>
</evidence>
<keyword evidence="7 23" id="KW-0732">Signal</keyword>
<evidence type="ECO:0000313" key="26">
    <source>
        <dbReference type="EMBL" id="CDG71498.1"/>
    </source>
</evidence>
<dbReference type="InterPro" id="IPR006211">
    <property type="entry name" value="Furin-like_Cys-rich_dom"/>
</dbReference>
<dbReference type="PANTHER" id="PTHR24416">
    <property type="entry name" value="TYROSINE-PROTEIN KINASE RECEPTOR"/>
    <property type="match status" value="1"/>
</dbReference>
<dbReference type="EC" id="2.7.10.1" evidence="20"/>
<feature type="signal peptide" evidence="23">
    <location>
        <begin position="1"/>
        <end position="24"/>
    </location>
</feature>
<evidence type="ECO:0000259" key="24">
    <source>
        <dbReference type="PROSITE" id="PS50011"/>
    </source>
</evidence>
<dbReference type="InterPro" id="IPR000494">
    <property type="entry name" value="Rcpt_L-dom"/>
</dbReference>
<dbReference type="FunFam" id="3.30.200.20:FF:000026">
    <property type="entry name" value="Tyrosine-protein kinase receptor"/>
    <property type="match status" value="1"/>
</dbReference>
<evidence type="ECO:0000256" key="1">
    <source>
        <dbReference type="ARBA" id="ARBA00001936"/>
    </source>
</evidence>
<feature type="compositionally biased region" description="Basic residues" evidence="21">
    <location>
        <begin position="1403"/>
        <end position="1412"/>
    </location>
</feature>
<evidence type="ECO:0000256" key="5">
    <source>
        <dbReference type="ARBA" id="ARBA00022692"/>
    </source>
</evidence>
<feature type="region of interest" description="Disordered" evidence="21">
    <location>
        <begin position="1391"/>
        <end position="1421"/>
    </location>
</feature>
<evidence type="ECO:0000256" key="10">
    <source>
        <dbReference type="ARBA" id="ARBA00022777"/>
    </source>
</evidence>
<dbReference type="Pfam" id="PF00757">
    <property type="entry name" value="Furin-like"/>
    <property type="match status" value="1"/>
</dbReference>
<comment type="subcellular location">
    <subcellularLocation>
        <location evidence="2">Membrane</location>
        <topology evidence="2">Single-pass type I membrane protein</topology>
    </subcellularLocation>
</comment>
<keyword evidence="9 19" id="KW-0547">Nucleotide-binding</keyword>
<dbReference type="PROSITE" id="PS00107">
    <property type="entry name" value="PROTEIN_KINASE_ATP"/>
    <property type="match status" value="1"/>
</dbReference>